<comment type="caution">
    <text evidence="3">The sequence shown here is derived from an EMBL/GenBank/DDBJ whole genome shotgun (WGS) entry which is preliminary data.</text>
</comment>
<name>A0A847S2E5_9BACT</name>
<dbReference type="PANTHER" id="PTHR11544">
    <property type="entry name" value="COLD SHOCK DOMAIN CONTAINING PROTEINS"/>
    <property type="match status" value="1"/>
</dbReference>
<organism evidence="3 4">
    <name type="scientific">Chitinophaga varians</name>
    <dbReference type="NCBI Taxonomy" id="2202339"/>
    <lineage>
        <taxon>Bacteria</taxon>
        <taxon>Pseudomonadati</taxon>
        <taxon>Bacteroidota</taxon>
        <taxon>Chitinophagia</taxon>
        <taxon>Chitinophagales</taxon>
        <taxon>Chitinophagaceae</taxon>
        <taxon>Chitinophaga</taxon>
    </lineage>
</organism>
<dbReference type="PRINTS" id="PR00050">
    <property type="entry name" value="COLDSHOCK"/>
</dbReference>
<sequence length="157" mass="17949">MNKSSENSGKKENLSKKEIEKRKLQKQREKQEKKEERQANSKKGKSLEDMMAYIDEDGNITSTPPDPSKKKEVNLEDIQIGVARQQEGEPVSQIRTGIVTFFNESKGYGFIKDQRTQESIFVHINGLLDRVRENSKVTFEVEMGHKGPNAVRVKLAK</sequence>
<dbReference type="Proteomes" id="UP000570474">
    <property type="component" value="Unassembled WGS sequence"/>
</dbReference>
<evidence type="ECO:0000256" key="1">
    <source>
        <dbReference type="SAM" id="MobiDB-lite"/>
    </source>
</evidence>
<evidence type="ECO:0000259" key="2">
    <source>
        <dbReference type="PROSITE" id="PS51857"/>
    </source>
</evidence>
<dbReference type="InterPro" id="IPR012340">
    <property type="entry name" value="NA-bd_OB-fold"/>
</dbReference>
<dbReference type="InterPro" id="IPR011129">
    <property type="entry name" value="CSD"/>
</dbReference>
<protein>
    <submittedName>
        <fullName evidence="3">Cold shock domain-containing protein</fullName>
    </submittedName>
</protein>
<dbReference type="RefSeq" id="WP_168872922.1">
    <property type="nucleotide sequence ID" value="NZ_JABAIA010000002.1"/>
</dbReference>
<feature type="compositionally biased region" description="Basic and acidic residues" evidence="1">
    <location>
        <begin position="8"/>
        <end position="39"/>
    </location>
</feature>
<dbReference type="AlphaFoldDB" id="A0A847S2E5"/>
<dbReference type="SUPFAM" id="SSF50249">
    <property type="entry name" value="Nucleic acid-binding proteins"/>
    <property type="match status" value="1"/>
</dbReference>
<dbReference type="InterPro" id="IPR050181">
    <property type="entry name" value="Cold_shock_domain"/>
</dbReference>
<evidence type="ECO:0000313" key="4">
    <source>
        <dbReference type="Proteomes" id="UP000570474"/>
    </source>
</evidence>
<keyword evidence="4" id="KW-1185">Reference proteome</keyword>
<dbReference type="EMBL" id="JABAIA010000002">
    <property type="protein sequence ID" value="NLR67027.1"/>
    <property type="molecule type" value="Genomic_DNA"/>
</dbReference>
<dbReference type="Gene3D" id="2.40.50.140">
    <property type="entry name" value="Nucleic acid-binding proteins"/>
    <property type="match status" value="1"/>
</dbReference>
<dbReference type="CDD" id="cd04458">
    <property type="entry name" value="CSP_CDS"/>
    <property type="match status" value="1"/>
</dbReference>
<dbReference type="PROSITE" id="PS51857">
    <property type="entry name" value="CSD_2"/>
    <property type="match status" value="1"/>
</dbReference>
<dbReference type="Pfam" id="PF00313">
    <property type="entry name" value="CSD"/>
    <property type="match status" value="1"/>
</dbReference>
<dbReference type="InterPro" id="IPR002059">
    <property type="entry name" value="CSP_DNA-bd"/>
</dbReference>
<evidence type="ECO:0000313" key="3">
    <source>
        <dbReference type="EMBL" id="NLR67027.1"/>
    </source>
</evidence>
<dbReference type="GO" id="GO:0005829">
    <property type="term" value="C:cytosol"/>
    <property type="evidence" value="ECO:0007669"/>
    <property type="project" value="UniProtKB-ARBA"/>
</dbReference>
<accession>A0A847S2E5</accession>
<feature type="region of interest" description="Disordered" evidence="1">
    <location>
        <begin position="1"/>
        <end position="47"/>
    </location>
</feature>
<proteinExistence type="predicted"/>
<dbReference type="SMART" id="SM00357">
    <property type="entry name" value="CSP"/>
    <property type="match status" value="1"/>
</dbReference>
<dbReference type="GO" id="GO:0003676">
    <property type="term" value="F:nucleic acid binding"/>
    <property type="evidence" value="ECO:0007669"/>
    <property type="project" value="InterPro"/>
</dbReference>
<gene>
    <name evidence="3" type="ORF">HGH92_22150</name>
</gene>
<feature type="domain" description="CSD" evidence="2">
    <location>
        <begin position="94"/>
        <end position="155"/>
    </location>
</feature>
<reference evidence="3 4" key="1">
    <citation type="submission" date="2020-04" db="EMBL/GenBank/DDBJ databases">
        <authorList>
            <person name="Yin C."/>
        </authorList>
    </citation>
    <scope>NUCLEOTIDE SEQUENCE [LARGE SCALE GENOMIC DNA]</scope>
    <source>
        <strain evidence="3 4">Ae27</strain>
    </source>
</reference>